<dbReference type="PRINTS" id="PR00032">
    <property type="entry name" value="HTHARAC"/>
</dbReference>
<proteinExistence type="predicted"/>
<dbReference type="InterPro" id="IPR037923">
    <property type="entry name" value="HTH-like"/>
</dbReference>
<feature type="domain" description="HTH araC/xylS-type" evidence="4">
    <location>
        <begin position="173"/>
        <end position="275"/>
    </location>
</feature>
<evidence type="ECO:0000256" key="1">
    <source>
        <dbReference type="ARBA" id="ARBA00023015"/>
    </source>
</evidence>
<dbReference type="Pfam" id="PF12833">
    <property type="entry name" value="HTH_18"/>
    <property type="match status" value="1"/>
</dbReference>
<dbReference type="SMART" id="SM00342">
    <property type="entry name" value="HTH_ARAC"/>
    <property type="match status" value="1"/>
</dbReference>
<dbReference type="Gene3D" id="1.10.10.60">
    <property type="entry name" value="Homeodomain-like"/>
    <property type="match status" value="2"/>
</dbReference>
<dbReference type="KEGG" id="pms:KNP414_02989"/>
<evidence type="ECO:0000256" key="2">
    <source>
        <dbReference type="ARBA" id="ARBA00023125"/>
    </source>
</evidence>
<evidence type="ECO:0000259" key="4">
    <source>
        <dbReference type="PROSITE" id="PS01124"/>
    </source>
</evidence>
<dbReference type="PROSITE" id="PS01124">
    <property type="entry name" value="HTH_ARAC_FAMILY_2"/>
    <property type="match status" value="1"/>
</dbReference>
<dbReference type="PROSITE" id="PS00041">
    <property type="entry name" value="HTH_ARAC_FAMILY_1"/>
    <property type="match status" value="1"/>
</dbReference>
<keyword evidence="2" id="KW-0238">DNA-binding</keyword>
<dbReference type="Proteomes" id="UP000006620">
    <property type="component" value="Chromosome"/>
</dbReference>
<dbReference type="InterPro" id="IPR003313">
    <property type="entry name" value="AraC-bd"/>
</dbReference>
<dbReference type="InterPro" id="IPR020449">
    <property type="entry name" value="Tscrpt_reg_AraC-type_HTH"/>
</dbReference>
<dbReference type="AlphaFoldDB" id="F8F5Y3"/>
<reference evidence="5 6" key="2">
    <citation type="journal article" date="2013" name="Genome Announc.">
        <title>Genome Sequence of Growth-Improving Paenibacillus mucilaginosus Strain KNP414.</title>
        <authorList>
            <person name="Lu J.J."/>
            <person name="Wang J.F."/>
            <person name="Hu X.F."/>
        </authorList>
    </citation>
    <scope>NUCLEOTIDE SEQUENCE [LARGE SCALE GENOMIC DNA]</scope>
    <source>
        <strain evidence="5 6">KNP414</strain>
    </source>
</reference>
<dbReference type="GO" id="GO:0003700">
    <property type="term" value="F:DNA-binding transcription factor activity"/>
    <property type="evidence" value="ECO:0007669"/>
    <property type="project" value="InterPro"/>
</dbReference>
<evidence type="ECO:0000313" key="6">
    <source>
        <dbReference type="Proteomes" id="UP000006620"/>
    </source>
</evidence>
<dbReference type="SUPFAM" id="SSF51215">
    <property type="entry name" value="Regulatory protein AraC"/>
    <property type="match status" value="1"/>
</dbReference>
<dbReference type="InterPro" id="IPR018062">
    <property type="entry name" value="HTH_AraC-typ_CS"/>
</dbReference>
<protein>
    <submittedName>
        <fullName evidence="5">Transcriptional regulator, AraC family</fullName>
    </submittedName>
</protein>
<keyword evidence="1" id="KW-0805">Transcription regulation</keyword>
<evidence type="ECO:0000256" key="3">
    <source>
        <dbReference type="ARBA" id="ARBA00023163"/>
    </source>
</evidence>
<dbReference type="PANTHER" id="PTHR43280:SF28">
    <property type="entry name" value="HTH-TYPE TRANSCRIPTIONAL ACTIVATOR RHAS"/>
    <property type="match status" value="1"/>
</dbReference>
<dbReference type="InterPro" id="IPR009057">
    <property type="entry name" value="Homeodomain-like_sf"/>
</dbReference>
<dbReference type="PANTHER" id="PTHR43280">
    <property type="entry name" value="ARAC-FAMILY TRANSCRIPTIONAL REGULATOR"/>
    <property type="match status" value="1"/>
</dbReference>
<dbReference type="HOGENOM" id="CLU_000445_88_6_9"/>
<sequence>MKRQSMLPTLNRTEFMILPESVGWYTEMPDHEVSRKAGVLNNFSIHIVLGGRGCVEHDRSVYTLQRGDAFLYFPLTEQRYYSSQDDPWEVRWVHFYGSGLREYLIERGFSRSPLWKLRQTKPVEDALDALLVEAEARGFLGLTRLSTLTYAVLAEFVSEAAPWSDPRSAEPGSRVLDLLPAMRAEACLPFDLQEWADRAGVSTYYFCRLFKKATSMTPMTFITLSRLQKGKQLLLEQPDLTVKDIAEQTGYPSVSYFNKRFLEQEGMTPTDYRQLYRKE</sequence>
<dbReference type="Gene3D" id="2.60.120.280">
    <property type="entry name" value="Regulatory protein AraC"/>
    <property type="match status" value="1"/>
</dbReference>
<dbReference type="SUPFAM" id="SSF46689">
    <property type="entry name" value="Homeodomain-like"/>
    <property type="match status" value="2"/>
</dbReference>
<dbReference type="Pfam" id="PF02311">
    <property type="entry name" value="AraC_binding"/>
    <property type="match status" value="1"/>
</dbReference>
<dbReference type="EMBL" id="CP002869">
    <property type="protein sequence ID" value="AEI41547.1"/>
    <property type="molecule type" value="Genomic_DNA"/>
</dbReference>
<name>F8F5Y3_PAEMK</name>
<dbReference type="PATRIC" id="fig|1036673.3.peg.2740"/>
<accession>F8F5Y3</accession>
<dbReference type="GO" id="GO:0043565">
    <property type="term" value="F:sequence-specific DNA binding"/>
    <property type="evidence" value="ECO:0007669"/>
    <property type="project" value="InterPro"/>
</dbReference>
<dbReference type="InterPro" id="IPR018060">
    <property type="entry name" value="HTH_AraC"/>
</dbReference>
<gene>
    <name evidence="5" type="ordered locus">KNP414_02989</name>
</gene>
<reference evidence="6" key="1">
    <citation type="submission" date="2011-06" db="EMBL/GenBank/DDBJ databases">
        <title>Complete genome sequence of Paenibacillus mucilaginosus KNP414.</title>
        <authorList>
            <person name="Wang J."/>
            <person name="Hu S."/>
            <person name="Hu X."/>
            <person name="Zhang B."/>
            <person name="Dong D."/>
            <person name="Zhang S."/>
            <person name="Zhao K."/>
            <person name="Wu D."/>
        </authorList>
    </citation>
    <scope>NUCLEOTIDE SEQUENCE [LARGE SCALE GENOMIC DNA]</scope>
    <source>
        <strain evidence="6">KNP414</strain>
    </source>
</reference>
<evidence type="ECO:0000313" key="5">
    <source>
        <dbReference type="EMBL" id="AEI41547.1"/>
    </source>
</evidence>
<organism evidence="5 6">
    <name type="scientific">Paenibacillus mucilaginosus (strain KNP414)</name>
    <dbReference type="NCBI Taxonomy" id="1036673"/>
    <lineage>
        <taxon>Bacteria</taxon>
        <taxon>Bacillati</taxon>
        <taxon>Bacillota</taxon>
        <taxon>Bacilli</taxon>
        <taxon>Bacillales</taxon>
        <taxon>Paenibacillaceae</taxon>
        <taxon>Paenibacillus</taxon>
    </lineage>
</organism>
<keyword evidence="3" id="KW-0804">Transcription</keyword>
<dbReference type="RefSeq" id="WP_013916708.1">
    <property type="nucleotide sequence ID" value="NC_015690.1"/>
</dbReference>